<feature type="domain" description="Glycosyltransferase 2-like" evidence="4">
    <location>
        <begin position="8"/>
        <end position="130"/>
    </location>
</feature>
<organism evidence="6 7">
    <name type="scientific">Bacteroides stercoris</name>
    <dbReference type="NCBI Taxonomy" id="46506"/>
    <lineage>
        <taxon>Bacteria</taxon>
        <taxon>Pseudomonadati</taxon>
        <taxon>Bacteroidota</taxon>
        <taxon>Bacteroidia</taxon>
        <taxon>Bacteroidales</taxon>
        <taxon>Bacteroidaceae</taxon>
        <taxon>Bacteroides</taxon>
    </lineage>
</organism>
<evidence type="ECO:0000256" key="1">
    <source>
        <dbReference type="ARBA" id="ARBA00022676"/>
    </source>
</evidence>
<dbReference type="CDD" id="cd00761">
    <property type="entry name" value="Glyco_tranf_GTA_type"/>
    <property type="match status" value="1"/>
</dbReference>
<evidence type="ECO:0000313" key="8">
    <source>
        <dbReference type="Proteomes" id="UP000467334"/>
    </source>
</evidence>
<keyword evidence="3" id="KW-0812">Transmembrane</keyword>
<dbReference type="Proteomes" id="UP000467334">
    <property type="component" value="Unassembled WGS sequence"/>
</dbReference>
<evidence type="ECO:0000313" key="5">
    <source>
        <dbReference type="EMBL" id="KAB5316373.1"/>
    </source>
</evidence>
<dbReference type="Proteomes" id="UP000284161">
    <property type="component" value="Unassembled WGS sequence"/>
</dbReference>
<dbReference type="AlphaFoldDB" id="A0A412E491"/>
<dbReference type="PANTHER" id="PTHR22916">
    <property type="entry name" value="GLYCOSYLTRANSFERASE"/>
    <property type="match status" value="1"/>
</dbReference>
<evidence type="ECO:0000256" key="2">
    <source>
        <dbReference type="ARBA" id="ARBA00022679"/>
    </source>
</evidence>
<comment type="caution">
    <text evidence="6">The sequence shown here is derived from an EMBL/GenBank/DDBJ whole genome shotgun (WGS) entry which is preliminary data.</text>
</comment>
<dbReference type="InterPro" id="IPR001173">
    <property type="entry name" value="Glyco_trans_2-like"/>
</dbReference>
<dbReference type="EMBL" id="WCLE01000002">
    <property type="protein sequence ID" value="KAB5316373.1"/>
    <property type="molecule type" value="Genomic_DNA"/>
</dbReference>
<gene>
    <name evidence="6" type="ORF">DWY58_10900</name>
    <name evidence="5" type="ORF">F9958_00920</name>
</gene>
<evidence type="ECO:0000259" key="4">
    <source>
        <dbReference type="Pfam" id="PF00535"/>
    </source>
</evidence>
<reference evidence="6 7" key="1">
    <citation type="submission" date="2018-08" db="EMBL/GenBank/DDBJ databases">
        <title>A genome reference for cultivated species of the human gut microbiota.</title>
        <authorList>
            <person name="Zou Y."/>
            <person name="Xue W."/>
            <person name="Luo G."/>
        </authorList>
    </citation>
    <scope>NUCLEOTIDE SEQUENCE [LARGE SCALE GENOMIC DNA]</scope>
    <source>
        <strain evidence="6 7">AF25-6</strain>
    </source>
</reference>
<dbReference type="Gene3D" id="3.90.550.10">
    <property type="entry name" value="Spore Coat Polysaccharide Biosynthesis Protein SpsA, Chain A"/>
    <property type="match status" value="1"/>
</dbReference>
<accession>A0A412E491</accession>
<keyword evidence="1" id="KW-0328">Glycosyltransferase</keyword>
<name>A0A412E491_BACSE</name>
<evidence type="ECO:0000256" key="3">
    <source>
        <dbReference type="SAM" id="Phobius"/>
    </source>
</evidence>
<keyword evidence="2 6" id="KW-0808">Transferase</keyword>
<protein>
    <submittedName>
        <fullName evidence="6">Glycosyltransferase</fullName>
    </submittedName>
</protein>
<keyword evidence="3" id="KW-1133">Transmembrane helix</keyword>
<dbReference type="EMBL" id="QRUB01000009">
    <property type="protein sequence ID" value="RGR27485.1"/>
    <property type="molecule type" value="Genomic_DNA"/>
</dbReference>
<dbReference type="InterPro" id="IPR029044">
    <property type="entry name" value="Nucleotide-diphossugar_trans"/>
</dbReference>
<proteinExistence type="predicted"/>
<dbReference type="PANTHER" id="PTHR22916:SF51">
    <property type="entry name" value="GLYCOSYLTRANSFERASE EPSH-RELATED"/>
    <property type="match status" value="1"/>
</dbReference>
<dbReference type="Pfam" id="PF00535">
    <property type="entry name" value="Glycos_transf_2"/>
    <property type="match status" value="1"/>
</dbReference>
<reference evidence="5 8" key="2">
    <citation type="journal article" date="2019" name="Nat. Med.">
        <title>A library of human gut bacterial isolates paired with longitudinal multiomics data enables mechanistic microbiome research.</title>
        <authorList>
            <person name="Poyet M."/>
            <person name="Groussin M."/>
            <person name="Gibbons S.M."/>
            <person name="Avila-Pacheco J."/>
            <person name="Jiang X."/>
            <person name="Kearney S.M."/>
            <person name="Perrotta A.R."/>
            <person name="Berdy B."/>
            <person name="Zhao S."/>
            <person name="Lieberman T.D."/>
            <person name="Swanson P.K."/>
            <person name="Smith M."/>
            <person name="Roesemann S."/>
            <person name="Alexander J.E."/>
            <person name="Rich S.A."/>
            <person name="Livny J."/>
            <person name="Vlamakis H."/>
            <person name="Clish C."/>
            <person name="Bullock K."/>
            <person name="Deik A."/>
            <person name="Scott J."/>
            <person name="Pierce K.A."/>
            <person name="Xavier R.J."/>
            <person name="Alm E.J."/>
        </authorList>
    </citation>
    <scope>NUCLEOTIDE SEQUENCE [LARGE SCALE GENOMIC DNA]</scope>
    <source>
        <strain evidence="5 8">BIOML-A6</strain>
    </source>
</reference>
<evidence type="ECO:0000313" key="6">
    <source>
        <dbReference type="EMBL" id="RGR27485.1"/>
    </source>
</evidence>
<feature type="transmembrane region" description="Helical" evidence="3">
    <location>
        <begin position="314"/>
        <end position="335"/>
    </location>
</feature>
<dbReference type="SUPFAM" id="SSF53448">
    <property type="entry name" value="Nucleotide-diphospho-sugar transferases"/>
    <property type="match status" value="1"/>
</dbReference>
<dbReference type="GO" id="GO:0016758">
    <property type="term" value="F:hexosyltransferase activity"/>
    <property type="evidence" value="ECO:0007669"/>
    <property type="project" value="UniProtKB-ARBA"/>
</dbReference>
<evidence type="ECO:0000313" key="7">
    <source>
        <dbReference type="Proteomes" id="UP000284161"/>
    </source>
</evidence>
<sequence length="342" mass="39620">MKEEKLLSIIVPTYNMERYLSRCLDSLLVSSIIEYIEILVVNDGSKDQSSAIAHNYQERYPQSVKVIDKENGGYGSVLNIGLLNASGKYLKICDSDDWFDSEAFRDFVFQLSKLDTDVVYNSYSKEYLNGKSVKMKSPLDEDIVYNTPYLLSNVKLSRLLCLPEITYKTAVLKECGFTLLEKTLYVDLEYITYPIACVQSISFINCNLYRYFIGRVDQSISRKSMEKNIHNLEKVIDALTTFYSKNSLESYKEKLVVKQLAEVNTTMLCTYLLSYRMSRKNIIAVLNDKLLALKENNKDVYDCMRQSKALPNRLLNTYINFPLSVYVLSYLYWAYLYLKSLL</sequence>
<dbReference type="RefSeq" id="WP_117917498.1">
    <property type="nucleotide sequence ID" value="NZ_CP081913.1"/>
</dbReference>
<keyword evidence="3" id="KW-0472">Membrane</keyword>